<feature type="transmembrane region" description="Helical" evidence="6">
    <location>
        <begin position="250"/>
        <end position="272"/>
    </location>
</feature>
<feature type="region of interest" description="Disordered" evidence="5">
    <location>
        <begin position="431"/>
        <end position="503"/>
    </location>
</feature>
<evidence type="ECO:0000256" key="2">
    <source>
        <dbReference type="ARBA" id="ARBA00022692"/>
    </source>
</evidence>
<feature type="region of interest" description="Disordered" evidence="5">
    <location>
        <begin position="96"/>
        <end position="190"/>
    </location>
</feature>
<name>A0A1Y1XQT5_9FUNG</name>
<keyword evidence="4 6" id="KW-0472">Membrane</keyword>
<gene>
    <name evidence="7" type="ORF">BCR32DRAFT_273921</name>
</gene>
<accession>A0A1Y1XQT5</accession>
<evidence type="ECO:0000256" key="1">
    <source>
        <dbReference type="ARBA" id="ARBA00004141"/>
    </source>
</evidence>
<feature type="compositionally biased region" description="Polar residues" evidence="5">
    <location>
        <begin position="124"/>
        <end position="164"/>
    </location>
</feature>
<keyword evidence="3 6" id="KW-1133">Transmembrane helix</keyword>
<evidence type="ECO:0000313" key="8">
    <source>
        <dbReference type="Proteomes" id="UP000193944"/>
    </source>
</evidence>
<dbReference type="EMBL" id="MCFG01000002">
    <property type="protein sequence ID" value="ORX88110.1"/>
    <property type="molecule type" value="Genomic_DNA"/>
</dbReference>
<evidence type="ECO:0000256" key="5">
    <source>
        <dbReference type="SAM" id="MobiDB-lite"/>
    </source>
</evidence>
<evidence type="ECO:0000256" key="3">
    <source>
        <dbReference type="ARBA" id="ARBA00022989"/>
    </source>
</evidence>
<dbReference type="STRING" id="1754192.A0A1Y1XQT5"/>
<evidence type="ECO:0000256" key="6">
    <source>
        <dbReference type="SAM" id="Phobius"/>
    </source>
</evidence>
<proteinExistence type="predicted"/>
<dbReference type="Pfam" id="PF00335">
    <property type="entry name" value="Tetraspanin"/>
    <property type="match status" value="1"/>
</dbReference>
<comment type="subcellular location">
    <subcellularLocation>
        <location evidence="1">Membrane</location>
        <topology evidence="1">Multi-pass membrane protein</topology>
    </subcellularLocation>
</comment>
<dbReference type="GO" id="GO:0016020">
    <property type="term" value="C:membrane"/>
    <property type="evidence" value="ECO:0007669"/>
    <property type="project" value="UniProtKB-SubCell"/>
</dbReference>
<organism evidence="7 8">
    <name type="scientific">Anaeromyces robustus</name>
    <dbReference type="NCBI Taxonomy" id="1754192"/>
    <lineage>
        <taxon>Eukaryota</taxon>
        <taxon>Fungi</taxon>
        <taxon>Fungi incertae sedis</taxon>
        <taxon>Chytridiomycota</taxon>
        <taxon>Chytridiomycota incertae sedis</taxon>
        <taxon>Neocallimastigomycetes</taxon>
        <taxon>Neocallimastigales</taxon>
        <taxon>Neocallimastigaceae</taxon>
        <taxon>Anaeromyces</taxon>
    </lineage>
</organism>
<comment type="caution">
    <text evidence="7">The sequence shown here is derived from an EMBL/GenBank/DDBJ whole genome shotgun (WGS) entry which is preliminary data.</text>
</comment>
<protein>
    <submittedName>
        <fullName evidence="7">Uncharacterized protein</fullName>
    </submittedName>
</protein>
<feature type="region of interest" description="Disordered" evidence="5">
    <location>
        <begin position="1"/>
        <end position="83"/>
    </location>
</feature>
<keyword evidence="2 6" id="KW-0812">Transmembrane</keyword>
<dbReference type="InterPro" id="IPR018499">
    <property type="entry name" value="Tetraspanin/Peripherin"/>
</dbReference>
<evidence type="ECO:0000313" key="7">
    <source>
        <dbReference type="EMBL" id="ORX88110.1"/>
    </source>
</evidence>
<dbReference type="OrthoDB" id="10486044at2759"/>
<sequence length="594" mass="65136">MQSQNNTPIPPRANNYPIAQNNIWNVGPNRPPPNNGQMFNNNQPPPNSGPMFNNRPPINPDLQYPGPNNNNRPIPPRTGVSNIPNQQQHFQALTQNNRPYQGPSGPRNPQSPPPPSRQVSSNSTTSPSTQINQNIPQMQGLSNHNPNSNVQVNLPGQNVQQRRAYSQKDLPNPPPIPKKSSTSISHGANSIKTKFASIGRTISTLGRKQEKKRRMSQFGGINVNSAYRNSMMQKPVFESQLLLKPQNPNFIISLGMIVMVASVSLAIAFVALKNGGLTEANIYDISKEDTFGFIFLSMFLAIIALTGYIAYNRKWTSLLITYCVFIVFAFIVQIIIISLFLQIYFNPVNKMREKWVNVFTETERQNIQVNYDCCGFLSIRDHSVTTPKCSPDTGSTLLNVRGGKTMNSFSYIDLSVNSLYKRQDVVQDPAAAQPVAQDAGAQDAGAQAAQDPAAAQPVAQDAGAQDAGAQAAQDPAAAQPVAQDTGAQDAGAQAGQTAGADPNTTLSAEEQKMLESQKQSYKCNDEEIYKMEDVMSEGCANIIIKAVKKGLLQYILIECVMAILFIVAFYYAILHFKEQIEIEKEIDSARATFG</sequence>
<reference evidence="7 8" key="1">
    <citation type="submission" date="2016-08" db="EMBL/GenBank/DDBJ databases">
        <title>A Parts List for Fungal Cellulosomes Revealed by Comparative Genomics.</title>
        <authorList>
            <consortium name="DOE Joint Genome Institute"/>
            <person name="Haitjema C.H."/>
            <person name="Gilmore S.P."/>
            <person name="Henske J.K."/>
            <person name="Solomon K.V."/>
            <person name="De Groot R."/>
            <person name="Kuo A."/>
            <person name="Mondo S.J."/>
            <person name="Salamov A.A."/>
            <person name="Labutti K."/>
            <person name="Zhao Z."/>
            <person name="Chiniquy J."/>
            <person name="Barry K."/>
            <person name="Brewer H.M."/>
            <person name="Purvine S.O."/>
            <person name="Wright A.T."/>
            <person name="Boxma B."/>
            <person name="Van Alen T."/>
            <person name="Hackstein J.H."/>
            <person name="Baker S.E."/>
            <person name="Grigoriev I.V."/>
            <person name="O'Malley M.A."/>
        </authorList>
    </citation>
    <scope>NUCLEOTIDE SEQUENCE [LARGE SCALE GENOMIC DNA]</scope>
    <source>
        <strain evidence="7 8">S4</strain>
    </source>
</reference>
<keyword evidence="8" id="KW-1185">Reference proteome</keyword>
<feature type="compositionally biased region" description="Low complexity" evidence="5">
    <location>
        <begin position="431"/>
        <end position="501"/>
    </location>
</feature>
<feature type="transmembrane region" description="Helical" evidence="6">
    <location>
        <begin position="293"/>
        <end position="311"/>
    </location>
</feature>
<feature type="transmembrane region" description="Helical" evidence="6">
    <location>
        <begin position="317"/>
        <end position="345"/>
    </location>
</feature>
<feature type="transmembrane region" description="Helical" evidence="6">
    <location>
        <begin position="551"/>
        <end position="573"/>
    </location>
</feature>
<dbReference type="AlphaFoldDB" id="A0A1Y1XQT5"/>
<reference evidence="7 8" key="2">
    <citation type="submission" date="2016-08" db="EMBL/GenBank/DDBJ databases">
        <title>Pervasive Adenine N6-methylation of Active Genes in Fungi.</title>
        <authorList>
            <consortium name="DOE Joint Genome Institute"/>
            <person name="Mondo S.J."/>
            <person name="Dannebaum R.O."/>
            <person name="Kuo R.C."/>
            <person name="Labutti K."/>
            <person name="Haridas S."/>
            <person name="Kuo A."/>
            <person name="Salamov A."/>
            <person name="Ahrendt S.R."/>
            <person name="Lipzen A."/>
            <person name="Sullivan W."/>
            <person name="Andreopoulos W.B."/>
            <person name="Clum A."/>
            <person name="Lindquist E."/>
            <person name="Daum C."/>
            <person name="Ramamoorthy G.K."/>
            <person name="Gryganskyi A."/>
            <person name="Culley D."/>
            <person name="Magnuson J.K."/>
            <person name="James T.Y."/>
            <person name="O'Malley M.A."/>
            <person name="Stajich J.E."/>
            <person name="Spatafora J.W."/>
            <person name="Visel A."/>
            <person name="Grigoriev I.V."/>
        </authorList>
    </citation>
    <scope>NUCLEOTIDE SEQUENCE [LARGE SCALE GENOMIC DNA]</scope>
    <source>
        <strain evidence="7 8">S4</strain>
    </source>
</reference>
<evidence type="ECO:0000256" key="4">
    <source>
        <dbReference type="ARBA" id="ARBA00023136"/>
    </source>
</evidence>
<dbReference type="Proteomes" id="UP000193944">
    <property type="component" value="Unassembled WGS sequence"/>
</dbReference>